<sequence length="400" mass="44131">MVEFHGEFPDNHLPPKRILFGAKGAEFMQSRRPIFEEYLQKLLQMPNLKGSDLLHTFLRSPYDFSSSNASYMGYGNPPLMVGGMVSELNLGRMIRRTVVPLRLRKERGQHLEQFLTTFINSTSTMSSATVATSASSSAPSSSHASPSISASSQSSGTVVGDIPVQRVKTSSSNLGGKFEWTDMTEEGRRGRGRCLTRSIFGNNFDLPDVASEAELYIQGRKKTGSLMKVGIPPTPSPSPLELKSTFDCFLYLAVRVFGAGELVVRICLALGALLKNTLESFILWLVSHLLRKGLSTPRIALLLRLLKTAVFTPKSLGGKQSRSKAEEVSKKYMEFGTVLMTHLQSLPFWIRPVICRIVPGLSIIHSSLQSPQLNKQLAYSLLDLLAVELFPELIHGNEKA</sequence>
<dbReference type="InterPro" id="IPR036871">
    <property type="entry name" value="PX_dom_sf"/>
</dbReference>
<evidence type="ECO:0000313" key="3">
    <source>
        <dbReference type="EMBL" id="KAG8222177.1"/>
    </source>
</evidence>
<dbReference type="AlphaFoldDB" id="A0A8K0JUP1"/>
<dbReference type="SUPFAM" id="SSF64268">
    <property type="entry name" value="PX domain"/>
    <property type="match status" value="1"/>
</dbReference>
<keyword evidence="4" id="KW-1185">Reference proteome</keyword>
<gene>
    <name evidence="3" type="ORF">J437_LFUL001268</name>
</gene>
<feature type="region of interest" description="Disordered" evidence="1">
    <location>
        <begin position="134"/>
        <end position="162"/>
    </location>
</feature>
<dbReference type="PROSITE" id="PS50195">
    <property type="entry name" value="PX"/>
    <property type="match status" value="1"/>
</dbReference>
<dbReference type="PANTHER" id="PTHR22775:SF44">
    <property type="entry name" value="SORTING NEXIN-14"/>
    <property type="match status" value="1"/>
</dbReference>
<dbReference type="EMBL" id="KZ308126">
    <property type="protein sequence ID" value="KAG8222177.1"/>
    <property type="molecule type" value="Genomic_DNA"/>
</dbReference>
<dbReference type="GO" id="GO:0097352">
    <property type="term" value="P:autophagosome maturation"/>
    <property type="evidence" value="ECO:0007669"/>
    <property type="project" value="TreeGrafter"/>
</dbReference>
<evidence type="ECO:0000256" key="1">
    <source>
        <dbReference type="SAM" id="MobiDB-lite"/>
    </source>
</evidence>
<accession>A0A8K0JUP1</accession>
<dbReference type="Proteomes" id="UP000792457">
    <property type="component" value="Unassembled WGS sequence"/>
</dbReference>
<dbReference type="InterPro" id="IPR001683">
    <property type="entry name" value="PX_dom"/>
</dbReference>
<name>A0A8K0JUP1_LADFU</name>
<dbReference type="OrthoDB" id="5957963at2759"/>
<dbReference type="Pfam" id="PF00787">
    <property type="entry name" value="PX"/>
    <property type="match status" value="1"/>
</dbReference>
<feature type="domain" description="PX" evidence="2">
    <location>
        <begin position="1"/>
        <end position="65"/>
    </location>
</feature>
<proteinExistence type="predicted"/>
<evidence type="ECO:0000313" key="4">
    <source>
        <dbReference type="Proteomes" id="UP000792457"/>
    </source>
</evidence>
<comment type="caution">
    <text evidence="3">The sequence shown here is derived from an EMBL/GenBank/DDBJ whole genome shotgun (WGS) entry which is preliminary data.</text>
</comment>
<reference evidence="3" key="2">
    <citation type="submission" date="2017-10" db="EMBL/GenBank/DDBJ databases">
        <title>Ladona fulva Genome sequencing and assembly.</title>
        <authorList>
            <person name="Murali S."/>
            <person name="Richards S."/>
            <person name="Bandaranaike D."/>
            <person name="Bellair M."/>
            <person name="Blankenburg K."/>
            <person name="Chao H."/>
            <person name="Dinh H."/>
            <person name="Doddapaneni H."/>
            <person name="Dugan-Rocha S."/>
            <person name="Elkadiri S."/>
            <person name="Gnanaolivu R."/>
            <person name="Hernandez B."/>
            <person name="Skinner E."/>
            <person name="Javaid M."/>
            <person name="Lee S."/>
            <person name="Li M."/>
            <person name="Ming W."/>
            <person name="Munidasa M."/>
            <person name="Muniz J."/>
            <person name="Nguyen L."/>
            <person name="Hughes D."/>
            <person name="Osuji N."/>
            <person name="Pu L.-L."/>
            <person name="Puazo M."/>
            <person name="Qu C."/>
            <person name="Quiroz J."/>
            <person name="Raj R."/>
            <person name="Weissenberger G."/>
            <person name="Xin Y."/>
            <person name="Zou X."/>
            <person name="Han Y."/>
            <person name="Worley K."/>
            <person name="Muzny D."/>
            <person name="Gibbs R."/>
        </authorList>
    </citation>
    <scope>NUCLEOTIDE SEQUENCE</scope>
    <source>
        <strain evidence="3">Sampled in the wild</strain>
    </source>
</reference>
<organism evidence="3 4">
    <name type="scientific">Ladona fulva</name>
    <name type="common">Scarce chaser dragonfly</name>
    <name type="synonym">Libellula fulva</name>
    <dbReference type="NCBI Taxonomy" id="123851"/>
    <lineage>
        <taxon>Eukaryota</taxon>
        <taxon>Metazoa</taxon>
        <taxon>Ecdysozoa</taxon>
        <taxon>Arthropoda</taxon>
        <taxon>Hexapoda</taxon>
        <taxon>Insecta</taxon>
        <taxon>Pterygota</taxon>
        <taxon>Palaeoptera</taxon>
        <taxon>Odonata</taxon>
        <taxon>Epiprocta</taxon>
        <taxon>Anisoptera</taxon>
        <taxon>Libelluloidea</taxon>
        <taxon>Libellulidae</taxon>
        <taxon>Ladona</taxon>
    </lineage>
</organism>
<evidence type="ECO:0000259" key="2">
    <source>
        <dbReference type="PROSITE" id="PS50195"/>
    </source>
</evidence>
<dbReference type="PANTHER" id="PTHR22775">
    <property type="entry name" value="SORTING NEXIN"/>
    <property type="match status" value="1"/>
</dbReference>
<reference evidence="3" key="1">
    <citation type="submission" date="2013-04" db="EMBL/GenBank/DDBJ databases">
        <authorList>
            <person name="Qu J."/>
            <person name="Murali S.C."/>
            <person name="Bandaranaike D."/>
            <person name="Bellair M."/>
            <person name="Blankenburg K."/>
            <person name="Chao H."/>
            <person name="Dinh H."/>
            <person name="Doddapaneni H."/>
            <person name="Downs B."/>
            <person name="Dugan-Rocha S."/>
            <person name="Elkadiri S."/>
            <person name="Gnanaolivu R.D."/>
            <person name="Hernandez B."/>
            <person name="Javaid M."/>
            <person name="Jayaseelan J.C."/>
            <person name="Lee S."/>
            <person name="Li M."/>
            <person name="Ming W."/>
            <person name="Munidasa M."/>
            <person name="Muniz J."/>
            <person name="Nguyen L."/>
            <person name="Ongeri F."/>
            <person name="Osuji N."/>
            <person name="Pu L.-L."/>
            <person name="Puazo M."/>
            <person name="Qu C."/>
            <person name="Quiroz J."/>
            <person name="Raj R."/>
            <person name="Weissenberger G."/>
            <person name="Xin Y."/>
            <person name="Zou X."/>
            <person name="Han Y."/>
            <person name="Richards S."/>
            <person name="Worley K."/>
            <person name="Muzny D."/>
            <person name="Gibbs R."/>
        </authorList>
    </citation>
    <scope>NUCLEOTIDE SEQUENCE</scope>
    <source>
        <strain evidence="3">Sampled in the wild</strain>
    </source>
</reference>
<protein>
    <recommendedName>
        <fullName evidence="2">PX domain-containing protein</fullName>
    </recommendedName>
</protein>
<dbReference type="GO" id="GO:0035091">
    <property type="term" value="F:phosphatidylinositol binding"/>
    <property type="evidence" value="ECO:0007669"/>
    <property type="project" value="InterPro"/>
</dbReference>
<feature type="compositionally biased region" description="Low complexity" evidence="1">
    <location>
        <begin position="134"/>
        <end position="155"/>
    </location>
</feature>
<dbReference type="Gene3D" id="3.30.1520.10">
    <property type="entry name" value="Phox-like domain"/>
    <property type="match status" value="1"/>
</dbReference>
<dbReference type="GO" id="GO:0005770">
    <property type="term" value="C:late endosome"/>
    <property type="evidence" value="ECO:0007669"/>
    <property type="project" value="TreeGrafter"/>
</dbReference>